<dbReference type="AlphaFoldDB" id="A0A6G0X0F9"/>
<evidence type="ECO:0000313" key="2">
    <source>
        <dbReference type="EMBL" id="KAF0733280.1"/>
    </source>
</evidence>
<dbReference type="PANTHER" id="PTHR11571:SF252">
    <property type="entry name" value="GLUTATHIONE S-TRANSFERASE"/>
    <property type="match status" value="1"/>
</dbReference>
<dbReference type="InterPro" id="IPR004045">
    <property type="entry name" value="Glutathione_S-Trfase_N"/>
</dbReference>
<sequence length="165" mass="18143">MTAASTENKPHLLYFGLAGRAELARLLFAFGGLELDSMQIAYPEFIAAKTTLDLPFGQLPTLQIGHKTYGQSLAIARYVAKLVGLYPSEPLLALQVDAFADAIVEVYNAVFSIFLGSHDETKEGVLLTDTMSNIIPWSLENVHSIVDRLKQCKQLKSYLEASHAQ</sequence>
<dbReference type="GO" id="GO:0004364">
    <property type="term" value="F:glutathione transferase activity"/>
    <property type="evidence" value="ECO:0007669"/>
    <property type="project" value="TreeGrafter"/>
</dbReference>
<dbReference type="Gene3D" id="1.20.1050.130">
    <property type="match status" value="1"/>
</dbReference>
<name>A0A6G0X0F9_9STRA</name>
<dbReference type="CDD" id="cd03039">
    <property type="entry name" value="GST_N_Sigma_like"/>
    <property type="match status" value="1"/>
</dbReference>
<comment type="caution">
    <text evidence="2">The sequence shown here is derived from an EMBL/GenBank/DDBJ whole genome shotgun (WGS) entry which is preliminary data.</text>
</comment>
<dbReference type="EMBL" id="VJMJ01000124">
    <property type="protein sequence ID" value="KAF0733280.1"/>
    <property type="molecule type" value="Genomic_DNA"/>
</dbReference>
<dbReference type="GO" id="GO:0006749">
    <property type="term" value="P:glutathione metabolic process"/>
    <property type="evidence" value="ECO:0007669"/>
    <property type="project" value="TreeGrafter"/>
</dbReference>
<dbReference type="InterPro" id="IPR036249">
    <property type="entry name" value="Thioredoxin-like_sf"/>
</dbReference>
<evidence type="ECO:0000313" key="3">
    <source>
        <dbReference type="Proteomes" id="UP000481153"/>
    </source>
</evidence>
<dbReference type="PANTHER" id="PTHR11571">
    <property type="entry name" value="GLUTATHIONE S-TRANSFERASE"/>
    <property type="match status" value="1"/>
</dbReference>
<dbReference type="Proteomes" id="UP000481153">
    <property type="component" value="Unassembled WGS sequence"/>
</dbReference>
<keyword evidence="3" id="KW-1185">Reference proteome</keyword>
<accession>A0A6G0X0F9</accession>
<reference evidence="2 3" key="1">
    <citation type="submission" date="2019-07" db="EMBL/GenBank/DDBJ databases">
        <title>Genomics analysis of Aphanomyces spp. identifies a new class of oomycete effector associated with host adaptation.</title>
        <authorList>
            <person name="Gaulin E."/>
        </authorList>
    </citation>
    <scope>NUCLEOTIDE SEQUENCE [LARGE SCALE GENOMIC DNA]</scope>
    <source>
        <strain evidence="2 3">ATCC 201684</strain>
    </source>
</reference>
<organism evidence="2 3">
    <name type="scientific">Aphanomyces euteiches</name>
    <dbReference type="NCBI Taxonomy" id="100861"/>
    <lineage>
        <taxon>Eukaryota</taxon>
        <taxon>Sar</taxon>
        <taxon>Stramenopiles</taxon>
        <taxon>Oomycota</taxon>
        <taxon>Saprolegniomycetes</taxon>
        <taxon>Saprolegniales</taxon>
        <taxon>Verrucalvaceae</taxon>
        <taxon>Aphanomyces</taxon>
    </lineage>
</organism>
<feature type="domain" description="GST N-terminal" evidence="1">
    <location>
        <begin position="8"/>
        <end position="87"/>
    </location>
</feature>
<dbReference type="VEuPathDB" id="FungiDB:AeMF1_008151"/>
<protein>
    <recommendedName>
        <fullName evidence="1">GST N-terminal domain-containing protein</fullName>
    </recommendedName>
</protein>
<dbReference type="PROSITE" id="PS50404">
    <property type="entry name" value="GST_NTER"/>
    <property type="match status" value="1"/>
</dbReference>
<gene>
    <name evidence="2" type="ORF">Ae201684_009842</name>
</gene>
<dbReference type="SUPFAM" id="SSF52833">
    <property type="entry name" value="Thioredoxin-like"/>
    <property type="match status" value="1"/>
</dbReference>
<evidence type="ECO:0000259" key="1">
    <source>
        <dbReference type="PROSITE" id="PS50404"/>
    </source>
</evidence>
<proteinExistence type="predicted"/>
<dbReference type="InterPro" id="IPR050213">
    <property type="entry name" value="GST_superfamily"/>
</dbReference>